<dbReference type="PANTHER" id="PTHR30085">
    <property type="entry name" value="AMINO ACID ABC TRANSPORTER PERMEASE"/>
    <property type="match status" value="1"/>
</dbReference>
<reference evidence="7" key="1">
    <citation type="submission" date="2016-11" db="EMBL/GenBank/DDBJ databases">
        <authorList>
            <person name="Varghese N."/>
            <person name="Submissions S."/>
        </authorList>
    </citation>
    <scope>NUCLEOTIDE SEQUENCE [LARGE SCALE GENOMIC DNA]</scope>
    <source>
        <strain evidence="7">DSM 100564</strain>
    </source>
</reference>
<dbReference type="Gene3D" id="3.40.190.10">
    <property type="entry name" value="Periplasmic binding protein-like II"/>
    <property type="match status" value="2"/>
</dbReference>
<organism evidence="6 7">
    <name type="scientific">Shimia gijangensis</name>
    <dbReference type="NCBI Taxonomy" id="1470563"/>
    <lineage>
        <taxon>Bacteria</taxon>
        <taxon>Pseudomonadati</taxon>
        <taxon>Pseudomonadota</taxon>
        <taxon>Alphaproteobacteria</taxon>
        <taxon>Rhodobacterales</taxon>
        <taxon>Roseobacteraceae</taxon>
    </lineage>
</organism>
<dbReference type="SMART" id="SM00062">
    <property type="entry name" value="PBPb"/>
    <property type="match status" value="1"/>
</dbReference>
<dbReference type="OrthoDB" id="7240770at2"/>
<dbReference type="InterPro" id="IPR051455">
    <property type="entry name" value="Bact_solute-bind_prot3"/>
</dbReference>
<evidence type="ECO:0000313" key="7">
    <source>
        <dbReference type="Proteomes" id="UP000183982"/>
    </source>
</evidence>
<protein>
    <submittedName>
        <fullName evidence="6">Amino acid ABC transporter substrate-binding protein, PAAT family</fullName>
    </submittedName>
</protein>
<evidence type="ECO:0000259" key="5">
    <source>
        <dbReference type="SMART" id="SM00062"/>
    </source>
</evidence>
<proteinExistence type="inferred from homology"/>
<gene>
    <name evidence="6" type="ORF">SAMN05444000_11414</name>
</gene>
<accession>A0A1M6MLN2</accession>
<dbReference type="SUPFAM" id="SSF53850">
    <property type="entry name" value="Periplasmic binding protein-like II"/>
    <property type="match status" value="1"/>
</dbReference>
<evidence type="ECO:0000256" key="4">
    <source>
        <dbReference type="SAM" id="SignalP"/>
    </source>
</evidence>
<dbReference type="EMBL" id="FQZQ01000014">
    <property type="protein sequence ID" value="SHJ84405.1"/>
    <property type="molecule type" value="Genomic_DNA"/>
</dbReference>
<evidence type="ECO:0000256" key="2">
    <source>
        <dbReference type="ARBA" id="ARBA00022448"/>
    </source>
</evidence>
<name>A0A1M6MLN2_9RHOB</name>
<dbReference type="Proteomes" id="UP000183982">
    <property type="component" value="Unassembled WGS sequence"/>
</dbReference>
<dbReference type="AlphaFoldDB" id="A0A1M6MLN2"/>
<dbReference type="GO" id="GO:0030288">
    <property type="term" value="C:outer membrane-bounded periplasmic space"/>
    <property type="evidence" value="ECO:0007669"/>
    <property type="project" value="TreeGrafter"/>
</dbReference>
<dbReference type="Pfam" id="PF00497">
    <property type="entry name" value="SBP_bac_3"/>
    <property type="match status" value="1"/>
</dbReference>
<dbReference type="InterPro" id="IPR001638">
    <property type="entry name" value="Solute-binding_3/MltF_N"/>
</dbReference>
<feature type="domain" description="Solute-binding protein family 3/N-terminal" evidence="5">
    <location>
        <begin position="31"/>
        <end position="262"/>
    </location>
</feature>
<feature type="signal peptide" evidence="4">
    <location>
        <begin position="1"/>
        <end position="20"/>
    </location>
</feature>
<evidence type="ECO:0000256" key="3">
    <source>
        <dbReference type="ARBA" id="ARBA00022729"/>
    </source>
</evidence>
<keyword evidence="7" id="KW-1185">Reference proteome</keyword>
<keyword evidence="2" id="KW-0813">Transport</keyword>
<dbReference type="GO" id="GO:0006865">
    <property type="term" value="P:amino acid transport"/>
    <property type="evidence" value="ECO:0007669"/>
    <property type="project" value="TreeGrafter"/>
</dbReference>
<evidence type="ECO:0000256" key="1">
    <source>
        <dbReference type="ARBA" id="ARBA00010333"/>
    </source>
</evidence>
<feature type="chain" id="PRO_5012884039" evidence="4">
    <location>
        <begin position="21"/>
        <end position="279"/>
    </location>
</feature>
<keyword evidence="3 4" id="KW-0732">Signal</keyword>
<dbReference type="PANTHER" id="PTHR30085:SF6">
    <property type="entry name" value="ABC TRANSPORTER GLUTAMINE-BINDING PROTEIN GLNH"/>
    <property type="match status" value="1"/>
</dbReference>
<evidence type="ECO:0000313" key="6">
    <source>
        <dbReference type="EMBL" id="SHJ84405.1"/>
    </source>
</evidence>
<sequence>MKNFFLSLLTIGLLAFPAHAQTLDRIKETGQLKLGYRIDAAPLSYQRVGGEPAGYSPLICVQLGQAIANHLKMKDLEAIFVPVDASDRFDKVASGEIDLLCGAATITLSRRELVDFSIPTFVDGTSLIVHNDSPDSFQELAGKKLGVRKDTTTEQALNNSVKAAGMDAKVYTFSSHRLGMAALESNEIDAYFADQSILSGLRMASAKANELKMLSEILTLEKQGLALARGDSEFRLLVDRTISEMYARGEMVRILEGEIPGARPGIALKAMYLIAPTTE</sequence>
<dbReference type="GO" id="GO:0005576">
    <property type="term" value="C:extracellular region"/>
    <property type="evidence" value="ECO:0007669"/>
    <property type="project" value="TreeGrafter"/>
</dbReference>
<dbReference type="CDD" id="cd13688">
    <property type="entry name" value="PBP2_GltI_DEBP"/>
    <property type="match status" value="1"/>
</dbReference>
<dbReference type="STRING" id="1470563.SAMN05444000_11414"/>
<comment type="similarity">
    <text evidence="1">Belongs to the bacterial solute-binding protein 3 family.</text>
</comment>